<sequence>MAQPEFLARWILATWLGWLLGLVLIMPLAIAGEWIGTGGAQGPVGVGMGIGVGLMQARAMRGLGGGADQWFWVTCIGLALPFVANDLAGVASVELPYSLLASVAAGGALAGGMQALVLRHRVRRTWWWVAGSTVGWSLAASGAKAADLLQRQTGLRGALGALAYLGVVAAGGLVLGLVTGAILRSLSRCPSLPQSPRRPDSAGCQAR</sequence>
<proteinExistence type="predicted"/>
<gene>
    <name evidence="2" type="ORF">WQ53_06245</name>
</gene>
<name>A0A0E3Z129_9GAMM</name>
<accession>A0A0E3Z129</accession>
<dbReference type="AlphaFoldDB" id="A0A0E3Z129"/>
<dbReference type="Proteomes" id="UP000033067">
    <property type="component" value="Chromosome"/>
</dbReference>
<protein>
    <recommendedName>
        <fullName evidence="4">Transmembrane protein</fullName>
    </recommendedName>
</protein>
<evidence type="ECO:0008006" key="4">
    <source>
        <dbReference type="Google" id="ProtNLM"/>
    </source>
</evidence>
<keyword evidence="1" id="KW-1133">Transmembrane helix</keyword>
<feature type="transmembrane region" description="Helical" evidence="1">
    <location>
        <begin position="38"/>
        <end position="57"/>
    </location>
</feature>
<feature type="transmembrane region" description="Helical" evidence="1">
    <location>
        <begin position="163"/>
        <end position="183"/>
    </location>
</feature>
<feature type="transmembrane region" description="Helical" evidence="1">
    <location>
        <begin position="97"/>
        <end position="118"/>
    </location>
</feature>
<keyword evidence="3" id="KW-1185">Reference proteome</keyword>
<dbReference type="EMBL" id="CP011144">
    <property type="protein sequence ID" value="AKC86429.1"/>
    <property type="molecule type" value="Genomic_DNA"/>
</dbReference>
<keyword evidence="1" id="KW-0472">Membrane</keyword>
<evidence type="ECO:0000313" key="3">
    <source>
        <dbReference type="Proteomes" id="UP000033067"/>
    </source>
</evidence>
<organism evidence="2 3">
    <name type="scientific">Pseudoxanthomonas suwonensis</name>
    <dbReference type="NCBI Taxonomy" id="314722"/>
    <lineage>
        <taxon>Bacteria</taxon>
        <taxon>Pseudomonadati</taxon>
        <taxon>Pseudomonadota</taxon>
        <taxon>Gammaproteobacteria</taxon>
        <taxon>Lysobacterales</taxon>
        <taxon>Lysobacteraceae</taxon>
        <taxon>Pseudoxanthomonas</taxon>
    </lineage>
</organism>
<feature type="transmembrane region" description="Helical" evidence="1">
    <location>
        <begin position="125"/>
        <end position="143"/>
    </location>
</feature>
<dbReference type="KEGG" id="psuw:WQ53_06245"/>
<feature type="transmembrane region" description="Helical" evidence="1">
    <location>
        <begin position="69"/>
        <end position="91"/>
    </location>
</feature>
<reference evidence="2 3" key="1">
    <citation type="journal article" date="2015" name="Genome Announc.">
        <title>Complete Genome Sequence of Pseudoxanthomonas suwonensis Strain J1, a Cellulose-Degrading Bacterium Isolated from Leaf- and Wood-Enriched Soil.</title>
        <authorList>
            <person name="Hou L."/>
            <person name="Jiang J."/>
            <person name="Xu Z."/>
            <person name="Zhou Y."/>
            <person name="Leung F.C."/>
        </authorList>
    </citation>
    <scope>NUCLEOTIDE SEQUENCE [LARGE SCALE GENOMIC DNA]</scope>
    <source>
        <strain evidence="2 3">J1</strain>
    </source>
</reference>
<evidence type="ECO:0000313" key="2">
    <source>
        <dbReference type="EMBL" id="AKC86429.1"/>
    </source>
</evidence>
<evidence type="ECO:0000256" key="1">
    <source>
        <dbReference type="SAM" id="Phobius"/>
    </source>
</evidence>
<dbReference type="PATRIC" id="fig|314722.6.peg.1332"/>
<keyword evidence="1" id="KW-0812">Transmembrane</keyword>
<feature type="transmembrane region" description="Helical" evidence="1">
    <location>
        <begin position="12"/>
        <end position="32"/>
    </location>
</feature>